<evidence type="ECO:0000256" key="1">
    <source>
        <dbReference type="ARBA" id="ARBA00005462"/>
    </source>
</evidence>
<evidence type="ECO:0000313" key="4">
    <source>
        <dbReference type="EMBL" id="CAD8901378.1"/>
    </source>
</evidence>
<dbReference type="InterPro" id="IPR011989">
    <property type="entry name" value="ARM-like"/>
</dbReference>
<dbReference type="EMBL" id="HBFR01039122">
    <property type="protein sequence ID" value="CAD8901378.1"/>
    <property type="molecule type" value="Transcribed_RNA"/>
</dbReference>
<dbReference type="SUPFAM" id="SSF48371">
    <property type="entry name" value="ARM repeat"/>
    <property type="match status" value="1"/>
</dbReference>
<dbReference type="InterPro" id="IPR016024">
    <property type="entry name" value="ARM-type_fold"/>
</dbReference>
<dbReference type="AlphaFoldDB" id="A0A6U5LM49"/>
<organism evidence="5">
    <name type="scientific">Corethron hystrix</name>
    <dbReference type="NCBI Taxonomy" id="216773"/>
    <lineage>
        <taxon>Eukaryota</taxon>
        <taxon>Sar</taxon>
        <taxon>Stramenopiles</taxon>
        <taxon>Ochrophyta</taxon>
        <taxon>Bacillariophyta</taxon>
        <taxon>Coscinodiscophyceae</taxon>
        <taxon>Corethrophycidae</taxon>
        <taxon>Corethrales</taxon>
        <taxon>Corethraceae</taxon>
        <taxon>Corethron</taxon>
    </lineage>
</organism>
<proteinExistence type="inferred from homology"/>
<gene>
    <name evidence="3" type="ORF">CHYS00102_LOCUS28586</name>
    <name evidence="4" type="ORF">CHYS00102_LOCUS28597</name>
    <name evidence="5" type="ORF">CHYS00102_LOCUS28608</name>
</gene>
<sequence>MAANLCSCSGYSDFLDSGSFHKYASDGIVNTKELVYVIQEAVSENHGLSNDEYDDLLKSLYHQDQERHNIAIKAGLGKKIYKLLYVVLPNDDTGEQVGYLITAFALLFQCSDEYKLSCFSSIGQKLIPLLLDVCDMCLQGKVVPKHSPELILATVTKILGIFCKLAETRKVMASNNDFLNTLVDIIDSKVSADARVYAVWSISVLALDHDSRLLLTQHPDIMDTLIEASEIDDPTTKKEISAAILNMSAMAEAHTRLAQHDGFLKLLHKFLITIGDPQIRAAGTIRNLASNEGARYEIVFFDKGAMLSALCFTMIGSKNEVASSRAAGAIKNLSFSNDSCVQYAMMDHPRFLRSVGRAISSQFENVRTYACLALINFCNHCRHPMKSHNTLLTILADASVALNSYSDVVANRVSSAFLAQALQQENLMAMVKKQGILEGITLLSESKNPEARANATKTLELLTSSKVGRH</sequence>
<protein>
    <recommendedName>
        <fullName evidence="6">Armadillo repeat-containing protein 8</fullName>
    </recommendedName>
</protein>
<evidence type="ECO:0008006" key="6">
    <source>
        <dbReference type="Google" id="ProtNLM"/>
    </source>
</evidence>
<reference evidence="5" key="1">
    <citation type="submission" date="2021-01" db="EMBL/GenBank/DDBJ databases">
        <authorList>
            <person name="Corre E."/>
            <person name="Pelletier E."/>
            <person name="Niang G."/>
            <person name="Scheremetjew M."/>
            <person name="Finn R."/>
            <person name="Kale V."/>
            <person name="Holt S."/>
            <person name="Cochrane G."/>
            <person name="Meng A."/>
            <person name="Brown T."/>
            <person name="Cohen L."/>
        </authorList>
    </citation>
    <scope>NUCLEOTIDE SEQUENCE</scope>
    <source>
        <strain evidence="5">308</strain>
    </source>
</reference>
<keyword evidence="2" id="KW-0677">Repeat</keyword>
<accession>A0A6U5LM49</accession>
<evidence type="ECO:0000256" key="2">
    <source>
        <dbReference type="ARBA" id="ARBA00022737"/>
    </source>
</evidence>
<dbReference type="EMBL" id="HBFR01039133">
    <property type="protein sequence ID" value="CAD8901389.1"/>
    <property type="molecule type" value="Transcribed_RNA"/>
</dbReference>
<evidence type="ECO:0000313" key="5">
    <source>
        <dbReference type="EMBL" id="CAD8901389.1"/>
    </source>
</evidence>
<dbReference type="Gene3D" id="1.25.10.10">
    <property type="entry name" value="Leucine-rich Repeat Variant"/>
    <property type="match status" value="2"/>
</dbReference>
<dbReference type="PANTHER" id="PTHR47249:SF1">
    <property type="entry name" value="VACUOLAR PROTEIN 8"/>
    <property type="match status" value="1"/>
</dbReference>
<dbReference type="GO" id="GO:0071562">
    <property type="term" value="P:nucleus-vacuole junction assembly"/>
    <property type="evidence" value="ECO:0007669"/>
    <property type="project" value="InterPro"/>
</dbReference>
<name>A0A6U5LM49_9STRA</name>
<dbReference type="EMBL" id="HBFR01039111">
    <property type="protein sequence ID" value="CAD8901367.1"/>
    <property type="molecule type" value="Transcribed_RNA"/>
</dbReference>
<dbReference type="InterPro" id="IPR045156">
    <property type="entry name" value="Vac8"/>
</dbReference>
<dbReference type="GO" id="GO:0043495">
    <property type="term" value="F:protein-membrane adaptor activity"/>
    <property type="evidence" value="ECO:0007669"/>
    <property type="project" value="InterPro"/>
</dbReference>
<comment type="similarity">
    <text evidence="1">Belongs to the beta-catenin family.</text>
</comment>
<dbReference type="PANTHER" id="PTHR47249">
    <property type="entry name" value="VACUOLAR PROTEIN 8"/>
    <property type="match status" value="1"/>
</dbReference>
<evidence type="ECO:0000313" key="3">
    <source>
        <dbReference type="EMBL" id="CAD8901367.1"/>
    </source>
</evidence>